<evidence type="ECO:0000256" key="1">
    <source>
        <dbReference type="SAM" id="MobiDB-lite"/>
    </source>
</evidence>
<dbReference type="Proteomes" id="UP000238296">
    <property type="component" value="Unassembled WGS sequence"/>
</dbReference>
<sequence length="215" mass="23666">MQPVIQGGDFHDTVGQPAQRHRQRRHVDAPVVRVGDDDHVGGQLVAVGGQQRTQRRRPGLLLPLHEHRHPHRRPAPVRPERRQMRCDTGLVVGAAALVEPAVAFGRLERRRGPLAGIALGLHIVVGVQQHGRRPGRGGIAGDHRRGAALGDDPNLRKAGLRQQIRDHLGAAMHLGSALRVGPHRFDADQTLQVAPHRRQHLPHPLHQISHGNEAR</sequence>
<gene>
    <name evidence="2" type="ORF">C1Y40_02088</name>
</gene>
<proteinExistence type="predicted"/>
<protein>
    <submittedName>
        <fullName evidence="2">Uncharacterized protein</fullName>
    </submittedName>
</protein>
<reference evidence="2 3" key="1">
    <citation type="journal article" date="2017" name="Int. J. Syst. Evol. Microbiol.">
        <title>Mycobacterium talmoniae sp. nov., a slowly growing mycobacterium isolated from human respiratory samples.</title>
        <authorList>
            <person name="Davidson R.M."/>
            <person name="DeGroote M.A."/>
            <person name="Marola J.L."/>
            <person name="Buss S."/>
            <person name="Jones V."/>
            <person name="McNeil M.R."/>
            <person name="Freifeld A.G."/>
            <person name="Elaine Epperson L."/>
            <person name="Hasan N.A."/>
            <person name="Jackson M."/>
            <person name="Iwen P.C."/>
            <person name="Salfinger M."/>
            <person name="Strong M."/>
        </authorList>
    </citation>
    <scope>NUCLEOTIDE SEQUENCE [LARGE SCALE GENOMIC DNA]</scope>
    <source>
        <strain evidence="2 3">ATCC BAA-2683</strain>
    </source>
</reference>
<name>A0A2S8BLX8_9MYCO</name>
<organism evidence="2 3">
    <name type="scientific">Mycobacterium talmoniae</name>
    <dbReference type="NCBI Taxonomy" id="1858794"/>
    <lineage>
        <taxon>Bacteria</taxon>
        <taxon>Bacillati</taxon>
        <taxon>Actinomycetota</taxon>
        <taxon>Actinomycetes</taxon>
        <taxon>Mycobacteriales</taxon>
        <taxon>Mycobacteriaceae</taxon>
        <taxon>Mycobacterium</taxon>
    </lineage>
</organism>
<evidence type="ECO:0000313" key="3">
    <source>
        <dbReference type="Proteomes" id="UP000238296"/>
    </source>
</evidence>
<comment type="caution">
    <text evidence="2">The sequence shown here is derived from an EMBL/GenBank/DDBJ whole genome shotgun (WGS) entry which is preliminary data.</text>
</comment>
<dbReference type="EMBL" id="PPEA01000296">
    <property type="protein sequence ID" value="PQM47701.1"/>
    <property type="molecule type" value="Genomic_DNA"/>
</dbReference>
<feature type="region of interest" description="Disordered" evidence="1">
    <location>
        <begin position="1"/>
        <end position="26"/>
    </location>
</feature>
<dbReference type="AlphaFoldDB" id="A0A2S8BLX8"/>
<accession>A0A2S8BLX8</accession>
<evidence type="ECO:0000313" key="2">
    <source>
        <dbReference type="EMBL" id="PQM47701.1"/>
    </source>
</evidence>
<feature type="region of interest" description="Disordered" evidence="1">
    <location>
        <begin position="131"/>
        <end position="154"/>
    </location>
</feature>